<dbReference type="Pfam" id="PF09411">
    <property type="entry name" value="PagL"/>
    <property type="match status" value="1"/>
</dbReference>
<protein>
    <submittedName>
        <fullName evidence="1">Lipid A deacylase PagL</fullName>
        <ecNumber evidence="1">3.1.1.77</ecNumber>
    </submittedName>
</protein>
<sequence>MTMALRAALITAALATAAPSVTCAAGGDAPHPASTSVGVRAGSGDNVDSVTLYLRRGAPWVQRHIVDAYLPEGVNAHWEAMASHWGGSGDDTHLAALGPVLTYQWPGQPILLSTGVQPSVLSDSTAAGHDLGGHMQFTSHIAVGWRPLPAFHVAVRAQHTSNADLYEENPGVDIVSLELAYHF</sequence>
<organism evidence="1">
    <name type="scientific">uncultured organism</name>
    <dbReference type="NCBI Taxonomy" id="155900"/>
    <lineage>
        <taxon>unclassified sequences</taxon>
        <taxon>environmental samples</taxon>
    </lineage>
</organism>
<dbReference type="AlphaFoldDB" id="A0A5B8R8R0"/>
<dbReference type="GO" id="GO:0050528">
    <property type="term" value="F:acyloxyacyl hydrolase activity"/>
    <property type="evidence" value="ECO:0007669"/>
    <property type="project" value="UniProtKB-EC"/>
</dbReference>
<dbReference type="EC" id="3.1.1.77" evidence="1"/>
<dbReference type="EMBL" id="MN079091">
    <property type="protein sequence ID" value="QEA04911.1"/>
    <property type="molecule type" value="Genomic_DNA"/>
</dbReference>
<dbReference type="InterPro" id="IPR018550">
    <property type="entry name" value="Lipid-A_deacylase-rel"/>
</dbReference>
<name>A0A5B8R8R0_9ZZZZ</name>
<evidence type="ECO:0000313" key="1">
    <source>
        <dbReference type="EMBL" id="QEA04911.1"/>
    </source>
</evidence>
<accession>A0A5B8R8R0</accession>
<proteinExistence type="predicted"/>
<reference evidence="1" key="1">
    <citation type="submission" date="2019-06" db="EMBL/GenBank/DDBJ databases">
        <authorList>
            <person name="Murdoch R.W."/>
            <person name="Fathepure B."/>
        </authorList>
    </citation>
    <scope>NUCLEOTIDE SEQUENCE</scope>
</reference>
<keyword evidence="1" id="KW-0378">Hydrolase</keyword>
<dbReference type="Gene3D" id="2.40.160.20">
    <property type="match status" value="1"/>
</dbReference>
<gene>
    <name evidence="1" type="primary">pagL</name>
    <name evidence="1" type="ORF">KBTEX_01229</name>
</gene>